<dbReference type="PANTHER" id="PTHR42948:SF1">
    <property type="entry name" value="TRANSPORTER"/>
    <property type="match status" value="1"/>
</dbReference>
<dbReference type="EMBL" id="AMCI01001798">
    <property type="protein sequence ID" value="EJX04469.1"/>
    <property type="molecule type" value="Genomic_DNA"/>
</dbReference>
<evidence type="ECO:0000256" key="5">
    <source>
        <dbReference type="ARBA" id="ARBA00023136"/>
    </source>
</evidence>
<dbReference type="InterPro" id="IPR037272">
    <property type="entry name" value="SNS_sf"/>
</dbReference>
<feature type="transmembrane region" description="Helical" evidence="6">
    <location>
        <begin position="38"/>
        <end position="63"/>
    </location>
</feature>
<evidence type="ECO:0000313" key="7">
    <source>
        <dbReference type="EMBL" id="EJX04469.1"/>
    </source>
</evidence>
<feature type="transmembrane region" description="Helical" evidence="6">
    <location>
        <begin position="94"/>
        <end position="115"/>
    </location>
</feature>
<keyword evidence="3 6" id="KW-0812">Transmembrane</keyword>
<evidence type="ECO:0000256" key="1">
    <source>
        <dbReference type="ARBA" id="ARBA00004141"/>
    </source>
</evidence>
<feature type="transmembrane region" description="Helical" evidence="6">
    <location>
        <begin position="264"/>
        <end position="288"/>
    </location>
</feature>
<dbReference type="GO" id="GO:0016020">
    <property type="term" value="C:membrane"/>
    <property type="evidence" value="ECO:0007669"/>
    <property type="project" value="UniProtKB-SubCell"/>
</dbReference>
<name>J9GC84_9ZZZZ</name>
<evidence type="ECO:0000256" key="3">
    <source>
        <dbReference type="ARBA" id="ARBA00022692"/>
    </source>
</evidence>
<dbReference type="PROSITE" id="PS50267">
    <property type="entry name" value="NA_NEUROTRAN_SYMP_3"/>
    <property type="match status" value="1"/>
</dbReference>
<proteinExistence type="predicted"/>
<protein>
    <submittedName>
        <fullName evidence="7">Sodium:neurotransmitter symporter family protein</fullName>
    </submittedName>
</protein>
<feature type="transmembrane region" description="Helical" evidence="6">
    <location>
        <begin position="354"/>
        <end position="377"/>
    </location>
</feature>
<keyword evidence="2" id="KW-0813">Transport</keyword>
<keyword evidence="5 6" id="KW-0472">Membrane</keyword>
<comment type="caution">
    <text evidence="7">The sequence shown here is derived from an EMBL/GenBank/DDBJ whole genome shotgun (WGS) entry which is preliminary data.</text>
</comment>
<dbReference type="Pfam" id="PF00209">
    <property type="entry name" value="SNF"/>
    <property type="match status" value="2"/>
</dbReference>
<dbReference type="PANTHER" id="PTHR42948">
    <property type="entry name" value="TRANSPORTER"/>
    <property type="match status" value="1"/>
</dbReference>
<dbReference type="InterPro" id="IPR047218">
    <property type="entry name" value="YocR/YhdH-like"/>
</dbReference>
<dbReference type="PRINTS" id="PR00176">
    <property type="entry name" value="NANEUSMPORT"/>
</dbReference>
<feature type="transmembrane region" description="Helical" evidence="6">
    <location>
        <begin position="397"/>
        <end position="416"/>
    </location>
</feature>
<dbReference type="NCBIfam" id="NF037979">
    <property type="entry name" value="Na_transp"/>
    <property type="match status" value="1"/>
</dbReference>
<evidence type="ECO:0000256" key="2">
    <source>
        <dbReference type="ARBA" id="ARBA00022448"/>
    </source>
</evidence>
<accession>J9GC84</accession>
<feature type="transmembrane region" description="Helical" evidence="6">
    <location>
        <begin position="233"/>
        <end position="252"/>
    </location>
</feature>
<dbReference type="PROSITE" id="PS00610">
    <property type="entry name" value="NA_NEUROTRAN_SYMP_1"/>
    <property type="match status" value="1"/>
</dbReference>
<sequence length="423" mass="46355">MKREKFKSRLGFLLLSAGCAIGIGNVWRFPYVVGQHGGGLFVLLYILFLVTVGVPVLTMEFAIGRASRKSSVKAYGVLEPKGSKWHIHGNIGMIGNYILMAFYTSVAGWMLYYFYRFATGELEGLEPEGVSNAFSNMLNQPATMTFWMVVIVILGFWICSAGLQKGVERITKWMMSALLVIMIMLAVNSMFLPGGVEGIKFYLVPDLTQIQGASASETVKNVLGMLSAAINQSFFTLSLGIGSMLIFGSYLDKERTLLGESMNIAMLDTFVAFVSGLIIFPACISYNVPVNSGPPLIFITLPNVFNNMTGGRLWGSLFFLFMSFAAFSTILAVFENLMACCMDLWGWTRKRAAFINVFVVIAISIPCVLGFNLLSGFTPRGPGSCVLDLEDFIVSNVLLPGGSLIYLLFCVSRVGWGFKKIPG</sequence>
<feature type="transmembrane region" description="Helical" evidence="6">
    <location>
        <begin position="313"/>
        <end position="334"/>
    </location>
</feature>
<dbReference type="SUPFAM" id="SSF161070">
    <property type="entry name" value="SNF-like"/>
    <property type="match status" value="1"/>
</dbReference>
<evidence type="ECO:0000256" key="6">
    <source>
        <dbReference type="SAM" id="Phobius"/>
    </source>
</evidence>
<gene>
    <name evidence="7" type="ORF">EVA_07423</name>
</gene>
<feature type="transmembrane region" description="Helical" evidence="6">
    <location>
        <begin position="144"/>
        <end position="163"/>
    </location>
</feature>
<keyword evidence="4 6" id="KW-1133">Transmembrane helix</keyword>
<organism evidence="7">
    <name type="scientific">gut metagenome</name>
    <dbReference type="NCBI Taxonomy" id="749906"/>
    <lineage>
        <taxon>unclassified sequences</taxon>
        <taxon>metagenomes</taxon>
        <taxon>organismal metagenomes</taxon>
    </lineage>
</organism>
<dbReference type="CDD" id="cd10336">
    <property type="entry name" value="SLC6sbd_Tyt1-Like"/>
    <property type="match status" value="1"/>
</dbReference>
<feature type="transmembrane region" description="Helical" evidence="6">
    <location>
        <begin position="175"/>
        <end position="196"/>
    </location>
</feature>
<dbReference type="AlphaFoldDB" id="J9GC84"/>
<comment type="subcellular location">
    <subcellularLocation>
        <location evidence="1">Membrane</location>
        <topology evidence="1">Multi-pass membrane protein</topology>
    </subcellularLocation>
</comment>
<reference evidence="7" key="1">
    <citation type="journal article" date="2012" name="PLoS ONE">
        <title>Gene sets for utilization of primary and secondary nutrition supplies in the distal gut of endangered iberian lynx.</title>
        <authorList>
            <person name="Alcaide M."/>
            <person name="Messina E."/>
            <person name="Richter M."/>
            <person name="Bargiela R."/>
            <person name="Peplies J."/>
            <person name="Huws S.A."/>
            <person name="Newbold C.J."/>
            <person name="Golyshin P.N."/>
            <person name="Simon M.A."/>
            <person name="Lopez G."/>
            <person name="Yakimov M.M."/>
            <person name="Ferrer M."/>
        </authorList>
    </citation>
    <scope>NUCLEOTIDE SEQUENCE</scope>
</reference>
<evidence type="ECO:0000256" key="4">
    <source>
        <dbReference type="ARBA" id="ARBA00022989"/>
    </source>
</evidence>
<dbReference type="InterPro" id="IPR000175">
    <property type="entry name" value="Na/ntran_symport"/>
</dbReference>